<name>A0A365PBJ7_9ACTN</name>
<dbReference type="Pfam" id="PF22484">
    <property type="entry name" value="DUF6986"/>
    <property type="match status" value="1"/>
</dbReference>
<feature type="region of interest" description="Disordered" evidence="4">
    <location>
        <begin position="1"/>
        <end position="20"/>
    </location>
</feature>
<evidence type="ECO:0000256" key="2">
    <source>
        <dbReference type="ARBA" id="ARBA00022723"/>
    </source>
</evidence>
<proteinExistence type="predicted"/>
<comment type="cofactor">
    <cofactor evidence="1">
        <name>Mg(2+)</name>
        <dbReference type="ChEBI" id="CHEBI:18420"/>
    </cofactor>
</comment>
<evidence type="ECO:0000313" key="6">
    <source>
        <dbReference type="Proteomes" id="UP000252187"/>
    </source>
</evidence>
<dbReference type="PANTHER" id="PTHR32308">
    <property type="entry name" value="LYASE BETA SUBUNIT, PUTATIVE (AFU_ORTHOLOGUE AFUA_4G13030)-RELATED"/>
    <property type="match status" value="1"/>
</dbReference>
<dbReference type="PANTHER" id="PTHR32308:SF10">
    <property type="entry name" value="CITRATE LYASE SUBUNIT BETA"/>
    <property type="match status" value="1"/>
</dbReference>
<dbReference type="EMBL" id="QNTT01000011">
    <property type="protein sequence ID" value="RBA37861.1"/>
    <property type="molecule type" value="Genomic_DNA"/>
</dbReference>
<sequence>MNPPPTPVTGPGADPDVGPDPDVVLAGVDARLAAHDAELAELFPGPPTGRHPVHTLYLPADRVHAGIVSEVGAVALAAFDEHLPDPAALQRAFRAALVSGDSGGGDLVAPADAPAIHALVRAKLEVEPVEDLRIDFEDGFTQRDVPAGRRDSDEDGHVDRVLAEVITRWSGRSSSPPFWGVRFGCLDPATRRRGVLTFTRVVAGLAAAPDRDALLVGFRPTLPKVTSVDQVRAMVGICRDLEAACGLPERALRFEIQIETPQSICAPDGSALVARLIHAADGRCIGLHYGTYDYSAACGIAAEYQAMDHPAADHAKAVMQVAAAGTGVALSDGSTNRLPVGDAKAVHAGWRLHARLIDRSLRRGFYQGWDLHPAQLVSRYVATYAFYRRSVPAACARIAAYLGTGPDAGYLDEPATARALAAFCQRALDCGAVTAEEITSRAGVDRADLAALTHPGTDHEESR</sequence>
<keyword evidence="3" id="KW-0460">Magnesium</keyword>
<dbReference type="InterPro" id="IPR015813">
    <property type="entry name" value="Pyrv/PenolPyrv_kinase-like_dom"/>
</dbReference>
<dbReference type="AlphaFoldDB" id="A0A365PBJ7"/>
<dbReference type="SUPFAM" id="SSF51621">
    <property type="entry name" value="Phosphoenolpyruvate/pyruvate domain"/>
    <property type="match status" value="1"/>
</dbReference>
<dbReference type="InterPro" id="IPR054255">
    <property type="entry name" value="DUF6986"/>
</dbReference>
<gene>
    <name evidence="5" type="ORF">DQ226_05775</name>
</gene>
<dbReference type="Proteomes" id="UP000252187">
    <property type="component" value="Unassembled WGS sequence"/>
</dbReference>
<keyword evidence="2" id="KW-0479">Metal-binding</keyword>
<dbReference type="Gene3D" id="3.20.20.60">
    <property type="entry name" value="Phosphoenolpyruvate-binding domains"/>
    <property type="match status" value="1"/>
</dbReference>
<dbReference type="GO" id="GO:0003824">
    <property type="term" value="F:catalytic activity"/>
    <property type="evidence" value="ECO:0007669"/>
    <property type="project" value="InterPro"/>
</dbReference>
<evidence type="ECO:0000256" key="4">
    <source>
        <dbReference type="SAM" id="MobiDB-lite"/>
    </source>
</evidence>
<evidence type="ECO:0000313" key="5">
    <source>
        <dbReference type="EMBL" id="RBA37861.1"/>
    </source>
</evidence>
<dbReference type="GO" id="GO:0006107">
    <property type="term" value="P:oxaloacetate metabolic process"/>
    <property type="evidence" value="ECO:0007669"/>
    <property type="project" value="TreeGrafter"/>
</dbReference>
<feature type="compositionally biased region" description="Low complexity" evidence="4">
    <location>
        <begin position="9"/>
        <end position="20"/>
    </location>
</feature>
<organism evidence="5 6">
    <name type="scientific">Dietzia maris</name>
    <dbReference type="NCBI Taxonomy" id="37915"/>
    <lineage>
        <taxon>Bacteria</taxon>
        <taxon>Bacillati</taxon>
        <taxon>Actinomycetota</taxon>
        <taxon>Actinomycetes</taxon>
        <taxon>Mycobacteriales</taxon>
        <taxon>Dietziaceae</taxon>
        <taxon>Dietzia</taxon>
    </lineage>
</organism>
<comment type="caution">
    <text evidence="5">The sequence shown here is derived from an EMBL/GenBank/DDBJ whole genome shotgun (WGS) entry which is preliminary data.</text>
</comment>
<evidence type="ECO:0000256" key="1">
    <source>
        <dbReference type="ARBA" id="ARBA00001946"/>
    </source>
</evidence>
<evidence type="ECO:0000256" key="3">
    <source>
        <dbReference type="ARBA" id="ARBA00022842"/>
    </source>
</evidence>
<reference evidence="5 6" key="1">
    <citation type="submission" date="2018-06" db="EMBL/GenBank/DDBJ databases">
        <title>Whole genome sequencing of four bacterial strains from South Shetland trench revealing bio-synthetic gene clusters.</title>
        <authorList>
            <person name="Abdel-Mageed W.M."/>
            <person name="Lehri B."/>
            <person name="Jarmusch S.A."/>
            <person name="Miranda K."/>
            <person name="Goodfellow M."/>
            <person name="Jaspars M."/>
            <person name="Karlyshev A.V."/>
        </authorList>
    </citation>
    <scope>NUCLEOTIDE SEQUENCE [LARGE SCALE GENOMIC DNA]</scope>
    <source>
        <strain evidence="5 6">SST1</strain>
    </source>
</reference>
<dbReference type="InterPro" id="IPR040442">
    <property type="entry name" value="Pyrv_kinase-like_dom_sf"/>
</dbReference>
<accession>A0A365PBJ7</accession>
<protein>
    <submittedName>
        <fullName evidence="5">Aldolase</fullName>
    </submittedName>
</protein>
<dbReference type="GO" id="GO:0000287">
    <property type="term" value="F:magnesium ion binding"/>
    <property type="evidence" value="ECO:0007669"/>
    <property type="project" value="TreeGrafter"/>
</dbReference>